<proteinExistence type="predicted"/>
<feature type="compositionally biased region" description="Basic residues" evidence="1">
    <location>
        <begin position="1"/>
        <end position="14"/>
    </location>
</feature>
<evidence type="ECO:0000256" key="1">
    <source>
        <dbReference type="SAM" id="MobiDB-lite"/>
    </source>
</evidence>
<feature type="compositionally biased region" description="Basic residues" evidence="1">
    <location>
        <begin position="76"/>
        <end position="92"/>
    </location>
</feature>
<dbReference type="InterPro" id="IPR052895">
    <property type="entry name" value="HetReg/Transcr_Mod"/>
</dbReference>
<dbReference type="Proteomes" id="UP001251528">
    <property type="component" value="Unassembled WGS sequence"/>
</dbReference>
<reference evidence="3" key="1">
    <citation type="submission" date="2023-06" db="EMBL/GenBank/DDBJ databases">
        <title>Conoideocrella luteorostrata (Hypocreales: Clavicipitaceae), a potential biocontrol fungus for elongate hemlock scale in United States Christmas tree production areas.</title>
        <authorList>
            <person name="Barrett H."/>
            <person name="Lovett B."/>
            <person name="Macias A.M."/>
            <person name="Stajich J.E."/>
            <person name="Kasson M.T."/>
        </authorList>
    </citation>
    <scope>NUCLEOTIDE SEQUENCE</scope>
    <source>
        <strain evidence="3">ARSEF 14590</strain>
    </source>
</reference>
<comment type="caution">
    <text evidence="3">The sequence shown here is derived from an EMBL/GenBank/DDBJ whole genome shotgun (WGS) entry which is preliminary data.</text>
</comment>
<dbReference type="AlphaFoldDB" id="A0AAJ0CRX0"/>
<feature type="compositionally biased region" description="Polar residues" evidence="1">
    <location>
        <begin position="21"/>
        <end position="42"/>
    </location>
</feature>
<evidence type="ECO:0000259" key="2">
    <source>
        <dbReference type="Pfam" id="PF06985"/>
    </source>
</evidence>
<name>A0AAJ0CRX0_9HYPO</name>
<feature type="domain" description="Heterokaryon incompatibility" evidence="2">
    <location>
        <begin position="195"/>
        <end position="356"/>
    </location>
</feature>
<dbReference type="EMBL" id="JASWJB010000119">
    <property type="protein sequence ID" value="KAK2596164.1"/>
    <property type="molecule type" value="Genomic_DNA"/>
</dbReference>
<evidence type="ECO:0000313" key="3">
    <source>
        <dbReference type="EMBL" id="KAK2596164.1"/>
    </source>
</evidence>
<dbReference type="Pfam" id="PF06985">
    <property type="entry name" value="HET"/>
    <property type="match status" value="1"/>
</dbReference>
<protein>
    <recommendedName>
        <fullName evidence="2">Heterokaryon incompatibility domain-containing protein</fullName>
    </recommendedName>
</protein>
<dbReference type="InterPro" id="IPR010730">
    <property type="entry name" value="HET"/>
</dbReference>
<organism evidence="3 4">
    <name type="scientific">Conoideocrella luteorostrata</name>
    <dbReference type="NCBI Taxonomy" id="1105319"/>
    <lineage>
        <taxon>Eukaryota</taxon>
        <taxon>Fungi</taxon>
        <taxon>Dikarya</taxon>
        <taxon>Ascomycota</taxon>
        <taxon>Pezizomycotina</taxon>
        <taxon>Sordariomycetes</taxon>
        <taxon>Hypocreomycetidae</taxon>
        <taxon>Hypocreales</taxon>
        <taxon>Clavicipitaceae</taxon>
        <taxon>Conoideocrella</taxon>
    </lineage>
</organism>
<dbReference type="PANTHER" id="PTHR24148">
    <property type="entry name" value="ANKYRIN REPEAT DOMAIN-CONTAINING PROTEIN 39 HOMOLOG-RELATED"/>
    <property type="match status" value="1"/>
</dbReference>
<evidence type="ECO:0000313" key="4">
    <source>
        <dbReference type="Proteomes" id="UP001251528"/>
    </source>
</evidence>
<dbReference type="PANTHER" id="PTHR24148:SF64">
    <property type="entry name" value="HETEROKARYON INCOMPATIBILITY DOMAIN-CONTAINING PROTEIN"/>
    <property type="match status" value="1"/>
</dbReference>
<gene>
    <name evidence="3" type="ORF">QQS21_006441</name>
</gene>
<accession>A0AAJ0CRX0</accession>
<keyword evidence="4" id="KW-1185">Reference proteome</keyword>
<sequence>MKKLKTIFKNRRSSKQFDSYGVTTSRFNNDTRTPSPSSTQGPMTFPYSYGPAASPDTLSTSSSSSTFDAESEHTPTRQHRKLATRNHQRRRQSLGPVLTEDEPYSFDLQIERDLWPIFEVDTPTDHLLLAAGKINLDFSNRLATAWAHGYSIGGRFGNPLFSGSVLPGMARPPPLLFDLLHHRVVRTAELGSVTYAAISHVWGQTTSIDGSRYGVSWNIPVQSETKLLQILEAARVIVGERYVWMDVLCLDQRVRNEPEIAQMKSYFANATGCFVWLDNTFDDPGWDQVLNAIEHINASYWHDRHGAPFLGALNEVIKGGSLFDPSFNEQDCIAWVRRMEALGNAPWFKRVWTLQEGVIPDNVYFCTPERYMFSGTFMWQISAVIETVACSLLRDDGNLIGTAFAHDLQRSEVHKMLKLRQAYRGGAISYWHLAQAVRTRHCKFEQDRILGVLGLVHGVLPTVSYHRTVDELYQDLYRAYLADGDFKACMFIGGRSQLPEVHGSVGVIASELHGREESHMLESAPNGIHFKNVGYDYVIGMNCIFGTGVLATWHAKFGHILEWSADQQRELARAFNLPDDVHSQTGLCPGAIAAYSAFVGQNILPEHMDYMADIWEVVQAYEPMALLEWIRAGALLNRDLPFDSALVLLVTQSRDTQLAVLTEEVDDPSRLIALMPASYGLNPGAGCIVGRLLPSGEVKKIGVGLGRKLRHSGVAKFTLVD</sequence>
<feature type="region of interest" description="Disordered" evidence="1">
    <location>
        <begin position="1"/>
        <end position="95"/>
    </location>
</feature>